<accession>X1B8D0</accession>
<feature type="region of interest" description="Disordered" evidence="1">
    <location>
        <begin position="36"/>
        <end position="73"/>
    </location>
</feature>
<dbReference type="EMBL" id="BART01022066">
    <property type="protein sequence ID" value="GAG91994.1"/>
    <property type="molecule type" value="Genomic_DNA"/>
</dbReference>
<dbReference type="AlphaFoldDB" id="X1B8D0"/>
<feature type="compositionally biased region" description="Basic residues" evidence="1">
    <location>
        <begin position="36"/>
        <end position="72"/>
    </location>
</feature>
<gene>
    <name evidence="2" type="ORF">S01H4_40510</name>
</gene>
<reference evidence="2" key="1">
    <citation type="journal article" date="2014" name="Front. Microbiol.">
        <title>High frequency of phylogenetically diverse reductive dehalogenase-homologous genes in deep subseafloor sedimentary metagenomes.</title>
        <authorList>
            <person name="Kawai M."/>
            <person name="Futagami T."/>
            <person name="Toyoda A."/>
            <person name="Takaki Y."/>
            <person name="Nishi S."/>
            <person name="Hori S."/>
            <person name="Arai W."/>
            <person name="Tsubouchi T."/>
            <person name="Morono Y."/>
            <person name="Uchiyama I."/>
            <person name="Ito T."/>
            <person name="Fujiyama A."/>
            <person name="Inagaki F."/>
            <person name="Takami H."/>
        </authorList>
    </citation>
    <scope>NUCLEOTIDE SEQUENCE</scope>
    <source>
        <strain evidence="2">Expedition CK06-06</strain>
    </source>
</reference>
<organism evidence="2">
    <name type="scientific">marine sediment metagenome</name>
    <dbReference type="NCBI Taxonomy" id="412755"/>
    <lineage>
        <taxon>unclassified sequences</taxon>
        <taxon>metagenomes</taxon>
        <taxon>ecological metagenomes</taxon>
    </lineage>
</organism>
<comment type="caution">
    <text evidence="2">The sequence shown here is derived from an EMBL/GenBank/DDBJ whole genome shotgun (WGS) entry which is preliminary data.</text>
</comment>
<protein>
    <submittedName>
        <fullName evidence="2">Uncharacterized protein</fullName>
    </submittedName>
</protein>
<proteinExistence type="predicted"/>
<evidence type="ECO:0000256" key="1">
    <source>
        <dbReference type="SAM" id="MobiDB-lite"/>
    </source>
</evidence>
<evidence type="ECO:0000313" key="2">
    <source>
        <dbReference type="EMBL" id="GAG91994.1"/>
    </source>
</evidence>
<sequence>MPTFKNIRIKKPKGGSRMQRVQVLASGKYKFVKNKGRTSNKRRRTAVRRAAPRRRRTSMVRRRKKQGRRKPKPSLIMLISIGAALVGTYMHAKEGSSPRDKAGRALESVIGVNLFAANPHFQWQKMFFTLPIVGGAVAKKAIAYTGAGRYFRGLPVTA</sequence>
<name>X1B8D0_9ZZZZ</name>